<reference evidence="1" key="1">
    <citation type="submission" date="2023-01" db="EMBL/GenBank/DDBJ databases">
        <title>The chitinases involved in constricting ring structure development in the nematode-trapping fungus Drechslerella dactyloides.</title>
        <authorList>
            <person name="Wang R."/>
            <person name="Zhang L."/>
            <person name="Tang P."/>
            <person name="Li S."/>
            <person name="Liang L."/>
        </authorList>
    </citation>
    <scope>NUCLEOTIDE SEQUENCE</scope>
    <source>
        <strain evidence="1">YMF1.00031</strain>
    </source>
</reference>
<name>A0AAD6NP30_DREDA</name>
<proteinExistence type="predicted"/>
<dbReference type="AlphaFoldDB" id="A0AAD6NP30"/>
<evidence type="ECO:0000313" key="2">
    <source>
        <dbReference type="Proteomes" id="UP001221413"/>
    </source>
</evidence>
<keyword evidence="2" id="KW-1185">Reference proteome</keyword>
<evidence type="ECO:0000313" key="1">
    <source>
        <dbReference type="EMBL" id="KAJ6264248.1"/>
    </source>
</evidence>
<accession>A0AAD6NP30</accession>
<sequence length="59" mass="6559">MAIAEEGRADEGYICERRRGSKKTKEAQEGRSVKVGAFAFAAWKQSRLDFHCAAIARPC</sequence>
<dbReference type="Proteomes" id="UP001221413">
    <property type="component" value="Unassembled WGS sequence"/>
</dbReference>
<organism evidence="1 2">
    <name type="scientific">Drechslerella dactyloides</name>
    <name type="common">Nematode-trapping fungus</name>
    <name type="synonym">Arthrobotrys dactyloides</name>
    <dbReference type="NCBI Taxonomy" id="74499"/>
    <lineage>
        <taxon>Eukaryota</taxon>
        <taxon>Fungi</taxon>
        <taxon>Dikarya</taxon>
        <taxon>Ascomycota</taxon>
        <taxon>Pezizomycotina</taxon>
        <taxon>Orbiliomycetes</taxon>
        <taxon>Orbiliales</taxon>
        <taxon>Orbiliaceae</taxon>
        <taxon>Drechslerella</taxon>
    </lineage>
</organism>
<gene>
    <name evidence="1" type="ORF">Dda_0392</name>
</gene>
<dbReference type="EMBL" id="JAQGDS010000001">
    <property type="protein sequence ID" value="KAJ6264248.1"/>
    <property type="molecule type" value="Genomic_DNA"/>
</dbReference>
<protein>
    <submittedName>
        <fullName evidence="1">Uncharacterized protein</fullName>
    </submittedName>
</protein>
<comment type="caution">
    <text evidence="1">The sequence shown here is derived from an EMBL/GenBank/DDBJ whole genome shotgun (WGS) entry which is preliminary data.</text>
</comment>